<dbReference type="AlphaFoldDB" id="A0A501X253"/>
<reference evidence="1 2" key="1">
    <citation type="submission" date="2019-06" db="EMBL/GenBank/DDBJ databases">
        <title>A novel bacterium of genus Marinomonas, isolated from coastal sand.</title>
        <authorList>
            <person name="Huang H."/>
            <person name="Mo K."/>
            <person name="Hu Y."/>
        </authorList>
    </citation>
    <scope>NUCLEOTIDE SEQUENCE [LARGE SCALE GENOMIC DNA]</scope>
    <source>
        <strain evidence="1 2">HB171799</strain>
    </source>
</reference>
<dbReference type="EMBL" id="VFRR01000005">
    <property type="protein sequence ID" value="TPE54559.1"/>
    <property type="molecule type" value="Genomic_DNA"/>
</dbReference>
<keyword evidence="2" id="KW-1185">Reference proteome</keyword>
<dbReference type="Proteomes" id="UP000315901">
    <property type="component" value="Unassembled WGS sequence"/>
</dbReference>
<gene>
    <name evidence="1" type="ORF">FJM67_04675</name>
</gene>
<organism evidence="1 2">
    <name type="scientific">Maribrevibacterium harenarium</name>
    <dbReference type="NCBI Taxonomy" id="2589817"/>
    <lineage>
        <taxon>Bacteria</taxon>
        <taxon>Pseudomonadati</taxon>
        <taxon>Pseudomonadota</taxon>
        <taxon>Gammaproteobacteria</taxon>
        <taxon>Oceanospirillales</taxon>
        <taxon>Oceanospirillaceae</taxon>
        <taxon>Maribrevibacterium</taxon>
    </lineage>
</organism>
<evidence type="ECO:0000313" key="1">
    <source>
        <dbReference type="EMBL" id="TPE54559.1"/>
    </source>
</evidence>
<name>A0A501X253_9GAMM</name>
<accession>A0A501X253</accession>
<protein>
    <submittedName>
        <fullName evidence="1">Uncharacterized protein</fullName>
    </submittedName>
</protein>
<evidence type="ECO:0000313" key="2">
    <source>
        <dbReference type="Proteomes" id="UP000315901"/>
    </source>
</evidence>
<comment type="caution">
    <text evidence="1">The sequence shown here is derived from an EMBL/GenBank/DDBJ whole genome shotgun (WGS) entry which is preliminary data.</text>
</comment>
<sequence>MKRASAGWIAMPLLLMVAIMSAQLKEYGANQMQTLKWQSVIHSMSTPNALVRHWLAHPEWAQPSSCPSLCIPHQSEFQTVSYNGDSWLIHYRKSLDTNGNTRLRLCIMQNQTLAYCVWQNGSLGYGVIALAP</sequence>
<dbReference type="RefSeq" id="WP_140587511.1">
    <property type="nucleotide sequence ID" value="NZ_VFRR01000005.1"/>
</dbReference>
<proteinExistence type="predicted"/>